<dbReference type="EMBL" id="SMNA01000003">
    <property type="protein sequence ID" value="TDE96125.1"/>
    <property type="molecule type" value="Genomic_DNA"/>
</dbReference>
<name>A0ABY2E6B8_9MICO</name>
<dbReference type="Pfam" id="PF18986">
    <property type="entry name" value="DUF5719"/>
    <property type="match status" value="1"/>
</dbReference>
<evidence type="ECO:0000313" key="2">
    <source>
        <dbReference type="Proteomes" id="UP000504882"/>
    </source>
</evidence>
<protein>
    <recommendedName>
        <fullName evidence="3">Large extracellular alpha-helical protein</fullName>
    </recommendedName>
</protein>
<evidence type="ECO:0008006" key="3">
    <source>
        <dbReference type="Google" id="ProtNLM"/>
    </source>
</evidence>
<accession>A0ABY2E6B8</accession>
<dbReference type="InterPro" id="IPR043777">
    <property type="entry name" value="DUF5719"/>
</dbReference>
<proteinExistence type="predicted"/>
<comment type="caution">
    <text evidence="1">The sequence shown here is derived from an EMBL/GenBank/DDBJ whole genome shotgun (WGS) entry which is preliminary data.</text>
</comment>
<sequence length="517" mass="51416">MPSTPRLNPRLRAVARGVGAATTGLIVLGLTGVVVGAATLSPPPEVTTVPPPEIDVGAGPLSLVCSGPPRLATDDGADIDYDDEFGSGGVELAAVAEAVVLGRDGREAPAATWSAIGADPIEVPATGDVRYLSQSDPSGPAVLRAEPDGTATALAAGASAARLDSGDLRGLTASECQAPSSSIWLVGGATELGSSARLTLTNPGDTPVAASVDIWGAAGQVSAGNPILVGPGAAESILLESLSLEPRMAVRVTADGGRLTAEIQDSALNGVVPAGTDVVTASADPGPDLTIGPVPLPEADPTAPEPSVVRLANPNESPTTATVSLLGADGEEVLAGTEDMILEAGSVVDVSLAGIPAGSWTVRVRADQPVTGAAMITRLGVAGELDPDQPVLDRAWVPARTAVDHGMLTLPGLGSVVDEAGVALTNPLDEPQTVTLRTVNAAGRTGDPVEIDLEAGTSTGVTDRIDLADAVAVEVSGTAVLATAALTAQAADGELLTMIPLTPDADEEQSVAVRLGP</sequence>
<organism evidence="1 2">
    <name type="scientific">Occultella glacieicola</name>
    <dbReference type="NCBI Taxonomy" id="2518684"/>
    <lineage>
        <taxon>Bacteria</taxon>
        <taxon>Bacillati</taxon>
        <taxon>Actinomycetota</taxon>
        <taxon>Actinomycetes</taxon>
        <taxon>Micrococcales</taxon>
        <taxon>Ruaniaceae</taxon>
        <taxon>Occultella</taxon>
    </lineage>
</organism>
<gene>
    <name evidence="1" type="ORF">EXU48_07785</name>
</gene>
<dbReference type="RefSeq" id="WP_133107055.1">
    <property type="nucleotide sequence ID" value="NZ_SMNA01000003.1"/>
</dbReference>
<dbReference type="Proteomes" id="UP000504882">
    <property type="component" value="Unassembled WGS sequence"/>
</dbReference>
<reference evidence="1 2" key="1">
    <citation type="submission" date="2019-03" db="EMBL/GenBank/DDBJ databases">
        <title>Genomic features of bacteria from cold environments.</title>
        <authorList>
            <person name="Shen L."/>
        </authorList>
    </citation>
    <scope>NUCLEOTIDE SEQUENCE [LARGE SCALE GENOMIC DNA]</scope>
    <source>
        <strain evidence="2">T3246-1</strain>
    </source>
</reference>
<keyword evidence="2" id="KW-1185">Reference proteome</keyword>
<evidence type="ECO:0000313" key="1">
    <source>
        <dbReference type="EMBL" id="TDE96125.1"/>
    </source>
</evidence>